<dbReference type="AlphaFoldDB" id="A0A4R6S5D4"/>
<accession>A0A4R6S5D4</accession>
<evidence type="ECO:0000313" key="16">
    <source>
        <dbReference type="Proteomes" id="UP000295601"/>
    </source>
</evidence>
<dbReference type="PANTHER" id="PTHR21248">
    <property type="entry name" value="CARDIOLIPIN SYNTHASE"/>
    <property type="match status" value="1"/>
</dbReference>
<dbReference type="CDD" id="cd09158">
    <property type="entry name" value="PLDc_EcCLS_like_2"/>
    <property type="match status" value="1"/>
</dbReference>
<evidence type="ECO:0000256" key="13">
    <source>
        <dbReference type="SAM" id="Phobius"/>
    </source>
</evidence>
<keyword evidence="9 13" id="KW-0472">Membrane</keyword>
<evidence type="ECO:0000256" key="11">
    <source>
        <dbReference type="ARBA" id="ARBA00023264"/>
    </source>
</evidence>
<comment type="subcellular location">
    <subcellularLocation>
        <location evidence="1">Cell membrane</location>
        <topology evidence="1">Multi-pass membrane protein</topology>
    </subcellularLocation>
</comment>
<dbReference type="Proteomes" id="UP000295601">
    <property type="component" value="Unassembled WGS sequence"/>
</dbReference>
<dbReference type="EC" id="2.7.8.-" evidence="12"/>
<dbReference type="InterPro" id="IPR001736">
    <property type="entry name" value="PLipase_D/transphosphatidylase"/>
</dbReference>
<keyword evidence="11" id="KW-1208">Phospholipid metabolism</keyword>
<evidence type="ECO:0000256" key="2">
    <source>
        <dbReference type="ARBA" id="ARBA00022475"/>
    </source>
</evidence>
<evidence type="ECO:0000256" key="3">
    <source>
        <dbReference type="ARBA" id="ARBA00022516"/>
    </source>
</evidence>
<evidence type="ECO:0000313" key="15">
    <source>
        <dbReference type="EMBL" id="TDP94367.1"/>
    </source>
</evidence>
<name>A0A4R6S5D4_9MICO</name>
<dbReference type="InterPro" id="IPR025202">
    <property type="entry name" value="PLD-like_dom"/>
</dbReference>
<protein>
    <recommendedName>
        <fullName evidence="12">Cardiolipin synthase</fullName>
        <ecNumber evidence="12">2.7.8.-</ecNumber>
    </recommendedName>
</protein>
<feature type="domain" description="PLD phosphodiesterase" evidence="14">
    <location>
        <begin position="244"/>
        <end position="271"/>
    </location>
</feature>
<keyword evidence="8" id="KW-0443">Lipid metabolism</keyword>
<sequence length="512" mass="58022">MRAHTRRDAVAASAEERAGMDFSWFELSWPFAWTLFILVVDNVVRVVALFVVPRNRRPTAGMAWLMAIFLVPVPGLLLFLIIGSKRLPRERVQKQEAINQFVGVIAEREQRGLVTPDEHLEVDLQGVVQLGRSLGAQPMLRGNTAKLCIDYDQSFAMMAAAIREAKVYVHIEFYILVHDDATDEVFVAMADAVKRGVQVRVLLDHISAVRNPGTRRTAQSLDSMGADWAYMLPVRPWRGEYQRPDLRNHRKLLVVDGEVGFMGSQNLVDSTYNKPSNKRRGLHWKDLMVRVEGPIVLGLEAVFQGDWYLETGEYLTHLAESRFAVERPGELDCQIVPSGPGYESENNLQVFVSLLYMAQHRISITSPYFVPDGSIMNALRAATARGVHVELFVSETGDQAVVYHAQRSYYEELLRAGVRIWMYRPPYILHSKHFTIDGTTAVVGSSNMDQRSFGLNMEISMVVHGESFIKDLDDINDFYRANSRELTLEEWLKQPLRSQLLDGLARLTSALQ</sequence>
<dbReference type="InterPro" id="IPR027379">
    <property type="entry name" value="CLS_N"/>
</dbReference>
<dbReference type="Gene3D" id="3.30.870.10">
    <property type="entry name" value="Endonuclease Chain A"/>
    <property type="match status" value="2"/>
</dbReference>
<evidence type="ECO:0000256" key="10">
    <source>
        <dbReference type="ARBA" id="ARBA00023209"/>
    </source>
</evidence>
<dbReference type="SMART" id="SM00155">
    <property type="entry name" value="PLDc"/>
    <property type="match status" value="2"/>
</dbReference>
<dbReference type="PROSITE" id="PS50035">
    <property type="entry name" value="PLD"/>
    <property type="match status" value="2"/>
</dbReference>
<reference evidence="15 16" key="1">
    <citation type="submission" date="2019-03" db="EMBL/GenBank/DDBJ databases">
        <title>Genomic analyses of the natural microbiome of Caenorhabditis elegans.</title>
        <authorList>
            <person name="Samuel B."/>
        </authorList>
    </citation>
    <scope>NUCLEOTIDE SEQUENCE [LARGE SCALE GENOMIC DNA]</scope>
    <source>
        <strain evidence="15 16">JUb18</strain>
    </source>
</reference>
<dbReference type="InterPro" id="IPR022924">
    <property type="entry name" value="Cardiolipin_synthase"/>
</dbReference>
<proteinExistence type="predicted"/>
<dbReference type="EMBL" id="SNYA01000002">
    <property type="protein sequence ID" value="TDP94367.1"/>
    <property type="molecule type" value="Genomic_DNA"/>
</dbReference>
<keyword evidence="4" id="KW-0808">Transferase</keyword>
<keyword evidence="2" id="KW-1003">Cell membrane</keyword>
<feature type="transmembrane region" description="Helical" evidence="13">
    <location>
        <begin position="64"/>
        <end position="83"/>
    </location>
</feature>
<keyword evidence="16" id="KW-1185">Reference proteome</keyword>
<keyword evidence="10" id="KW-0594">Phospholipid biosynthesis</keyword>
<feature type="transmembrane region" description="Helical" evidence="13">
    <location>
        <begin position="31"/>
        <end position="52"/>
    </location>
</feature>
<dbReference type="GO" id="GO:0032049">
    <property type="term" value="P:cardiolipin biosynthetic process"/>
    <property type="evidence" value="ECO:0007669"/>
    <property type="project" value="UniProtKB-UniRule"/>
</dbReference>
<dbReference type="Pfam" id="PF13396">
    <property type="entry name" value="PLDc_N"/>
    <property type="match status" value="1"/>
</dbReference>
<keyword evidence="7 13" id="KW-1133">Transmembrane helix</keyword>
<gene>
    <name evidence="15" type="ORF">EDF62_0782</name>
</gene>
<evidence type="ECO:0000259" key="14">
    <source>
        <dbReference type="PROSITE" id="PS50035"/>
    </source>
</evidence>
<organism evidence="15 16">
    <name type="scientific">Leucobacter luti</name>
    <dbReference type="NCBI Taxonomy" id="340320"/>
    <lineage>
        <taxon>Bacteria</taxon>
        <taxon>Bacillati</taxon>
        <taxon>Actinomycetota</taxon>
        <taxon>Actinomycetes</taxon>
        <taxon>Micrococcales</taxon>
        <taxon>Microbacteriaceae</taxon>
        <taxon>Leucobacter</taxon>
    </lineage>
</organism>
<dbReference type="GO" id="GO:0005886">
    <property type="term" value="C:plasma membrane"/>
    <property type="evidence" value="ECO:0007669"/>
    <property type="project" value="UniProtKB-SubCell"/>
</dbReference>
<evidence type="ECO:0000256" key="12">
    <source>
        <dbReference type="NCBIfam" id="TIGR04265"/>
    </source>
</evidence>
<keyword evidence="6" id="KW-0677">Repeat</keyword>
<feature type="domain" description="PLD phosphodiesterase" evidence="14">
    <location>
        <begin position="425"/>
        <end position="452"/>
    </location>
</feature>
<dbReference type="Pfam" id="PF13091">
    <property type="entry name" value="PLDc_2"/>
    <property type="match status" value="2"/>
</dbReference>
<evidence type="ECO:0000256" key="8">
    <source>
        <dbReference type="ARBA" id="ARBA00023098"/>
    </source>
</evidence>
<keyword evidence="5 13" id="KW-0812">Transmembrane</keyword>
<evidence type="ECO:0000256" key="5">
    <source>
        <dbReference type="ARBA" id="ARBA00022692"/>
    </source>
</evidence>
<dbReference type="GO" id="GO:0008808">
    <property type="term" value="F:cardiolipin synthase activity"/>
    <property type="evidence" value="ECO:0007669"/>
    <property type="project" value="UniProtKB-UniRule"/>
</dbReference>
<evidence type="ECO:0000256" key="6">
    <source>
        <dbReference type="ARBA" id="ARBA00022737"/>
    </source>
</evidence>
<evidence type="ECO:0000256" key="9">
    <source>
        <dbReference type="ARBA" id="ARBA00023136"/>
    </source>
</evidence>
<dbReference type="SUPFAM" id="SSF56024">
    <property type="entry name" value="Phospholipase D/nuclease"/>
    <property type="match status" value="2"/>
</dbReference>
<comment type="caution">
    <text evidence="15">The sequence shown here is derived from an EMBL/GenBank/DDBJ whole genome shotgun (WGS) entry which is preliminary data.</text>
</comment>
<evidence type="ECO:0000256" key="7">
    <source>
        <dbReference type="ARBA" id="ARBA00022989"/>
    </source>
</evidence>
<dbReference type="NCBIfam" id="TIGR04265">
    <property type="entry name" value="bac_cardiolipin"/>
    <property type="match status" value="1"/>
</dbReference>
<keyword evidence="3" id="KW-0444">Lipid biosynthesis</keyword>
<evidence type="ECO:0000256" key="1">
    <source>
        <dbReference type="ARBA" id="ARBA00004651"/>
    </source>
</evidence>
<evidence type="ECO:0000256" key="4">
    <source>
        <dbReference type="ARBA" id="ARBA00022679"/>
    </source>
</evidence>
<dbReference type="PANTHER" id="PTHR21248:SF22">
    <property type="entry name" value="PHOSPHOLIPASE D"/>
    <property type="match status" value="1"/>
</dbReference>